<dbReference type="AlphaFoldDB" id="A0A2U8FEM4"/>
<evidence type="ECO:0000313" key="8">
    <source>
        <dbReference type="EMBL" id="AWI33875.1"/>
    </source>
</evidence>
<dbReference type="Gene3D" id="1.20.1530.10">
    <property type="entry name" value="Na+/H+ antiporter like domain"/>
    <property type="match status" value="1"/>
</dbReference>
<keyword evidence="2 7" id="KW-1003">Cell membrane</keyword>
<keyword evidence="4 7" id="KW-0812">Transmembrane</keyword>
<organism evidence="8 9">
    <name type="scientific">Helicobacter apodemus</name>
    <dbReference type="NCBI Taxonomy" id="135569"/>
    <lineage>
        <taxon>Bacteria</taxon>
        <taxon>Pseudomonadati</taxon>
        <taxon>Campylobacterota</taxon>
        <taxon>Epsilonproteobacteria</taxon>
        <taxon>Campylobacterales</taxon>
        <taxon>Helicobacteraceae</taxon>
        <taxon>Helicobacter</taxon>
    </lineage>
</organism>
<comment type="catalytic activity">
    <reaction evidence="7">
        <text>Na(+)(in) + 2 H(+)(out) = Na(+)(out) + 2 H(+)(in)</text>
        <dbReference type="Rhea" id="RHEA:29251"/>
        <dbReference type="ChEBI" id="CHEBI:15378"/>
        <dbReference type="ChEBI" id="CHEBI:29101"/>
    </reaction>
</comment>
<keyword evidence="6 7" id="KW-0472">Membrane</keyword>
<dbReference type="GO" id="GO:0015385">
    <property type="term" value="F:sodium:proton antiporter activity"/>
    <property type="evidence" value="ECO:0007669"/>
    <property type="project" value="UniProtKB-UniRule"/>
</dbReference>
<dbReference type="InterPro" id="IPR004670">
    <property type="entry name" value="NhaA"/>
</dbReference>
<dbReference type="EMBL" id="CP021886">
    <property type="protein sequence ID" value="AWI33875.1"/>
    <property type="molecule type" value="Genomic_DNA"/>
</dbReference>
<dbReference type="Proteomes" id="UP000244890">
    <property type="component" value="Chromosome"/>
</dbReference>
<keyword evidence="7" id="KW-0813">Transport</keyword>
<reference evidence="8 9" key="1">
    <citation type="submission" date="2017-06" db="EMBL/GenBank/DDBJ databases">
        <title>Complete genome of Helicobacter apodemus.</title>
        <authorList>
            <person name="Cho S."/>
        </authorList>
    </citation>
    <scope>NUCLEOTIDE SEQUENCE [LARGE SCALE GENOMIC DNA]</scope>
    <source>
        <strain evidence="9">SNUVETPUB-15-01</strain>
    </source>
</reference>
<comment type="subcellular location">
    <subcellularLocation>
        <location evidence="1">Cell inner membrane</location>
        <topology evidence="1">Multi-pass membrane protein</topology>
    </subcellularLocation>
    <subcellularLocation>
        <location evidence="7">Cell membrane</location>
        <topology evidence="7">Multi-pass membrane protein</topology>
    </subcellularLocation>
</comment>
<keyword evidence="7" id="KW-0406">Ion transport</keyword>
<evidence type="ECO:0000256" key="5">
    <source>
        <dbReference type="ARBA" id="ARBA00022989"/>
    </source>
</evidence>
<feature type="transmembrane region" description="Helical" evidence="7">
    <location>
        <begin position="122"/>
        <end position="141"/>
    </location>
</feature>
<comment type="similarity">
    <text evidence="7">Belongs to the NhaA Na(+)/H(+) (TC 2.A.33) antiporter family.</text>
</comment>
<evidence type="ECO:0000256" key="4">
    <source>
        <dbReference type="ARBA" id="ARBA00022692"/>
    </source>
</evidence>
<dbReference type="NCBIfam" id="TIGR00773">
    <property type="entry name" value="NhaA"/>
    <property type="match status" value="1"/>
</dbReference>
<evidence type="ECO:0000256" key="6">
    <source>
        <dbReference type="ARBA" id="ARBA00023136"/>
    </source>
</evidence>
<keyword evidence="7" id="KW-0739">Sodium transport</keyword>
<feature type="transmembrane region" description="Helical" evidence="7">
    <location>
        <begin position="356"/>
        <end position="376"/>
    </location>
</feature>
<dbReference type="KEGG" id="had:CDV25_03185"/>
<evidence type="ECO:0000256" key="1">
    <source>
        <dbReference type="ARBA" id="ARBA00004429"/>
    </source>
</evidence>
<accession>A0A2U8FEM4</accession>
<evidence type="ECO:0000313" key="9">
    <source>
        <dbReference type="Proteomes" id="UP000244890"/>
    </source>
</evidence>
<dbReference type="RefSeq" id="WP_108910738.1">
    <property type="nucleotide sequence ID" value="NZ_CP021886.1"/>
</dbReference>
<dbReference type="PANTHER" id="PTHR30341">
    <property type="entry name" value="SODIUM ION/PROTON ANTIPORTER NHAA-RELATED"/>
    <property type="match status" value="1"/>
</dbReference>
<feature type="transmembrane region" description="Helical" evidence="7">
    <location>
        <begin position="40"/>
        <end position="59"/>
    </location>
</feature>
<feature type="transmembrane region" description="Helical" evidence="7">
    <location>
        <begin position="180"/>
        <end position="200"/>
    </location>
</feature>
<protein>
    <recommendedName>
        <fullName evidence="7">Na(+)/H(+) antiporter NhaA</fullName>
    </recommendedName>
    <alternativeName>
        <fullName evidence="7">Sodium/proton antiporter NhaA</fullName>
    </alternativeName>
</protein>
<evidence type="ECO:0000256" key="7">
    <source>
        <dbReference type="HAMAP-Rule" id="MF_01844"/>
    </source>
</evidence>
<feature type="transmembrane region" description="Helical" evidence="7">
    <location>
        <begin position="79"/>
        <end position="101"/>
    </location>
</feature>
<feature type="transmembrane region" description="Helical" evidence="7">
    <location>
        <begin position="206"/>
        <end position="225"/>
    </location>
</feature>
<feature type="transmembrane region" description="Helical" evidence="7">
    <location>
        <begin position="232"/>
        <end position="262"/>
    </location>
</feature>
<dbReference type="HAMAP" id="MF_01844">
    <property type="entry name" value="NhaA"/>
    <property type="match status" value="1"/>
</dbReference>
<keyword evidence="3" id="KW-0997">Cell inner membrane</keyword>
<dbReference type="Pfam" id="PF06965">
    <property type="entry name" value="Na_H_antiport_1"/>
    <property type="match status" value="1"/>
</dbReference>
<name>A0A2U8FEM4_9HELI</name>
<dbReference type="PANTHER" id="PTHR30341:SF0">
    <property type="entry name" value="NA(+)_H(+) ANTIPORTER NHAA"/>
    <property type="match status" value="1"/>
</dbReference>
<keyword evidence="7" id="KW-0915">Sodium</keyword>
<proteinExistence type="inferred from homology"/>
<sequence length="487" mass="54492">MFFLSKSKVTSPFKNTIRATSYVKDRLQEGLHTFIHHESFGGVLLFFCVVLAMLVANSKYSNWYFEFLELEFGAFIERWSFSISVLHFTNDVLMALFFLMVGLEMKREVLYGELAGFKKINFSLLGALGGMVIPIIIYLYFNYNTDSIYGFGVAMSTDTAFALGLLLLFGKRIPSTLKIFLVTLAVFDDLGAILVIAILYTNTLDLFWLYAAIVITCILIAINYYDVKYTSAYIFLGILLWITIYNSGIHATIAGVILAFSIPGRSNIRRKYFVQILDILEEWNKFANANKRNSIPIQESQQGFLKTIANNLTSFFLPNKEKRINMEEANKRVQILDKLAKYSHYAQNPLVKIETFLQPICAYFIVPLFAFLNAGVKLDSGVNFNTDGLFMGTLLGLIVGKPLGVLIFAYLGERLHIAIKPTGLHYGHISAIGIIAGIGFTISMFVANLAYTTSEQIVLAKISILIASLIAIILGAIALFFATKSKV</sequence>
<feature type="transmembrane region" description="Helical" evidence="7">
    <location>
        <begin position="458"/>
        <end position="482"/>
    </location>
</feature>
<feature type="transmembrane region" description="Helical" evidence="7">
    <location>
        <begin position="147"/>
        <end position="168"/>
    </location>
</feature>
<keyword evidence="5 7" id="KW-1133">Transmembrane helix</keyword>
<evidence type="ECO:0000256" key="2">
    <source>
        <dbReference type="ARBA" id="ARBA00022475"/>
    </source>
</evidence>
<keyword evidence="7" id="KW-0050">Antiport</keyword>
<evidence type="ECO:0000256" key="3">
    <source>
        <dbReference type="ARBA" id="ARBA00022519"/>
    </source>
</evidence>
<comment type="function">
    <text evidence="7">Na(+)/H(+) antiporter that extrudes sodium in exchange for external protons.</text>
</comment>
<dbReference type="InterPro" id="IPR023171">
    <property type="entry name" value="Na/H_antiporter_dom_sf"/>
</dbReference>
<dbReference type="OrthoDB" id="9808135at2"/>
<dbReference type="GO" id="GO:0006885">
    <property type="term" value="P:regulation of pH"/>
    <property type="evidence" value="ECO:0007669"/>
    <property type="project" value="UniProtKB-UniRule"/>
</dbReference>
<feature type="transmembrane region" description="Helical" evidence="7">
    <location>
        <begin position="431"/>
        <end position="451"/>
    </location>
</feature>
<feature type="transmembrane region" description="Helical" evidence="7">
    <location>
        <begin position="388"/>
        <end position="411"/>
    </location>
</feature>
<gene>
    <name evidence="7 8" type="primary">nhaA</name>
    <name evidence="8" type="ORF">CDV25_03185</name>
</gene>
<dbReference type="GO" id="GO:0005886">
    <property type="term" value="C:plasma membrane"/>
    <property type="evidence" value="ECO:0007669"/>
    <property type="project" value="UniProtKB-SubCell"/>
</dbReference>